<reference evidence="2 3" key="1">
    <citation type="submission" date="2017-05" db="EMBL/GenBank/DDBJ databases">
        <title>PacBio assembly of a Plasmodium knowlesi genome sequence with Hi-C correction and manual annotation of the SICAvar gene family.</title>
        <authorList>
            <person name="Lapp S.A."/>
            <person name="Geraldo J.A."/>
            <person name="Chien J.-T."/>
            <person name="Ay F."/>
            <person name="Pakala S.B."/>
            <person name="Batugedara G."/>
            <person name="Humphrey J.C."/>
            <person name="Debarry J.D."/>
            <person name="Le Roch K.G."/>
            <person name="Galinski M.R."/>
            <person name="Kissinger J.C."/>
        </authorList>
    </citation>
    <scope>NUCLEOTIDE SEQUENCE [LARGE SCALE GENOMIC DNA]</scope>
    <source>
        <strain evidence="3">Malayan Strain Pk1 (A+)</strain>
    </source>
</reference>
<dbReference type="VEuPathDB" id="PlasmoDB:PKNOH_S07459000"/>
<keyword evidence="1" id="KW-0472">Membrane</keyword>
<dbReference type="Proteomes" id="UP000195012">
    <property type="component" value="Unassembled WGS sequence"/>
</dbReference>
<comment type="caution">
    <text evidence="2">The sequence shown here is derived from an EMBL/GenBank/DDBJ whole genome shotgun (WGS) entry which is preliminary data.</text>
</comment>
<dbReference type="VEuPathDB" id="PlasmoDB:PKNH_1020950"/>
<protein>
    <submittedName>
        <fullName evidence="2">Uncharacterized protein</fullName>
    </submittedName>
</protein>
<dbReference type="OrthoDB" id="379557at2759"/>
<gene>
    <name evidence="2" type="ORF">PKNOH_S07459000</name>
</gene>
<organism evidence="2 3">
    <name type="scientific">Plasmodium knowlesi</name>
    <dbReference type="NCBI Taxonomy" id="5850"/>
    <lineage>
        <taxon>Eukaryota</taxon>
        <taxon>Sar</taxon>
        <taxon>Alveolata</taxon>
        <taxon>Apicomplexa</taxon>
        <taxon>Aconoidasida</taxon>
        <taxon>Haemosporida</taxon>
        <taxon>Plasmodiidae</taxon>
        <taxon>Plasmodium</taxon>
        <taxon>Plasmodium (Plasmodium)</taxon>
    </lineage>
</organism>
<proteinExistence type="predicted"/>
<dbReference type="AlphaFoldDB" id="A0A1Y3DV56"/>
<sequence length="140" mass="16447">MVLLTAQRKPVLCVSKNGEEKEVIRGDYVKTVEEESIECEINKKRKKWTPHKLQKEFTKQKHDLVCLSRYRYHPFKVVCQNGFSFLQPGESYYTCNHKMQKRNYKLIFENLCSSPSIQISFCGILMTAIAALVDLKKRRL</sequence>
<feature type="transmembrane region" description="Helical" evidence="1">
    <location>
        <begin position="117"/>
        <end position="135"/>
    </location>
</feature>
<evidence type="ECO:0000313" key="3">
    <source>
        <dbReference type="Proteomes" id="UP000195012"/>
    </source>
</evidence>
<dbReference type="VEuPathDB" id="PlasmoDB:PKA1H_110046200"/>
<dbReference type="EMBL" id="NETL01000021">
    <property type="protein sequence ID" value="OTN67038.1"/>
    <property type="molecule type" value="Genomic_DNA"/>
</dbReference>
<keyword evidence="1" id="KW-1133">Transmembrane helix</keyword>
<accession>A0A1Y3DV56</accession>
<name>A0A1Y3DV56_PLAKN</name>
<evidence type="ECO:0000256" key="1">
    <source>
        <dbReference type="SAM" id="Phobius"/>
    </source>
</evidence>
<evidence type="ECO:0000313" key="2">
    <source>
        <dbReference type="EMBL" id="OTN67038.1"/>
    </source>
</evidence>
<keyword evidence="1" id="KW-0812">Transmembrane</keyword>